<proteinExistence type="predicted"/>
<dbReference type="PANTHER" id="PTHR30053">
    <property type="entry name" value="ELONGATION FACTOR P"/>
    <property type="match status" value="1"/>
</dbReference>
<dbReference type="Gene3D" id="2.40.50.140">
    <property type="entry name" value="Nucleic acid-binding proteins"/>
    <property type="match status" value="1"/>
</dbReference>
<dbReference type="GO" id="GO:0043043">
    <property type="term" value="P:peptide biosynthetic process"/>
    <property type="evidence" value="ECO:0007669"/>
    <property type="project" value="InterPro"/>
</dbReference>
<dbReference type="InterPro" id="IPR012340">
    <property type="entry name" value="NA-bd_OB-fold"/>
</dbReference>
<keyword evidence="2" id="KW-1133">Transmembrane helix</keyword>
<organism evidence="5">
    <name type="scientific">Theileria annulata</name>
    <dbReference type="NCBI Taxonomy" id="5874"/>
    <lineage>
        <taxon>Eukaryota</taxon>
        <taxon>Sar</taxon>
        <taxon>Alveolata</taxon>
        <taxon>Apicomplexa</taxon>
        <taxon>Aconoidasida</taxon>
        <taxon>Piroplasmida</taxon>
        <taxon>Theileriidae</taxon>
        <taxon>Theileria</taxon>
    </lineage>
</organism>
<keyword evidence="5" id="KW-0648">Protein biosynthesis</keyword>
<reference evidence="5" key="1">
    <citation type="submission" date="2018-07" db="EMBL/GenBank/DDBJ databases">
        <authorList>
            <person name="Quirk P.G."/>
            <person name="Krulwich T.A."/>
        </authorList>
    </citation>
    <scope>NUCLEOTIDE SEQUENCE</scope>
    <source>
        <strain evidence="5">Anand</strain>
    </source>
</reference>
<dbReference type="EMBL" id="UIVT01000003">
    <property type="protein sequence ID" value="SVP93454.1"/>
    <property type="molecule type" value="Genomic_DNA"/>
</dbReference>
<dbReference type="GO" id="GO:0005737">
    <property type="term" value="C:cytoplasm"/>
    <property type="evidence" value="ECO:0007669"/>
    <property type="project" value="InterPro"/>
</dbReference>
<feature type="region of interest" description="Disordered" evidence="1">
    <location>
        <begin position="78"/>
        <end position="103"/>
    </location>
</feature>
<sequence length="466" mass="51637">MKNDKIIYWLIFSFFYQFISCYIITNSFTTFINTLNTFNTLNTVNILNTNTEDWSTDIEKNITHFAAPKVGTGPLGTRFESQSSTPNDSTVVPGTNSGTIGASTVTEGTTTIEVTEGKGTTNTTGTPGKGANSTAIECTTKDITTVVPHTVTEEKIPNKIAAVTNSKESSTNIVETPGGIRKLNYIERKEIIKKINLKDNKLIKNIISKYKLTEIITNKKPKLKKLKQFEIKKLTNEINSFDEELESFGDIEPTQINHVKAGSFIYYKNEVYILISIQHIAQARAKGHYKVKMKLLHTNKENSFSFPDGAKLSIIIHNKISCIYSHFDINTNSYVFIRDGDSDSGSNGVGVSKGSGVVSKDSGMVSDGGVTGTSGMNIRINKNMNINALKYMKSGLKVSITMWKDKILNVFIPFHIEYKVVKINTGNYAATLDNGLTVLVPTYIKVNDHIEITTKAGEFLRRTKIS</sequence>
<dbReference type="Gene3D" id="2.30.30.30">
    <property type="match status" value="1"/>
</dbReference>
<feature type="domain" description="Elongation factor P C-terminal" evidence="3">
    <location>
        <begin position="416"/>
        <end position="462"/>
    </location>
</feature>
<evidence type="ECO:0000256" key="1">
    <source>
        <dbReference type="SAM" id="MobiDB-lite"/>
    </source>
</evidence>
<dbReference type="SMART" id="SM00841">
    <property type="entry name" value="Elong-fact-P_C"/>
    <property type="match status" value="1"/>
</dbReference>
<keyword evidence="2" id="KW-0812">Transmembrane</keyword>
<dbReference type="VEuPathDB" id="PiroplasmaDB:TA03865"/>
<dbReference type="InterPro" id="IPR014722">
    <property type="entry name" value="Rib_uL2_dom2"/>
</dbReference>
<dbReference type="AlphaFoldDB" id="A0A3B0MUG3"/>
<dbReference type="InterPro" id="IPR015365">
    <property type="entry name" value="Elong-fact-P_C"/>
</dbReference>
<name>A0A3B0MUG3_THEAN</name>
<accession>A0A3B0MUG3</accession>
<dbReference type="InterPro" id="IPR013185">
    <property type="entry name" value="Transl_elong_KOW-like"/>
</dbReference>
<dbReference type="SUPFAM" id="SSF50249">
    <property type="entry name" value="Nucleic acid-binding proteins"/>
    <property type="match status" value="1"/>
</dbReference>
<evidence type="ECO:0000256" key="2">
    <source>
        <dbReference type="SAM" id="Phobius"/>
    </source>
</evidence>
<evidence type="ECO:0000259" key="3">
    <source>
        <dbReference type="SMART" id="SM00841"/>
    </source>
</evidence>
<feature type="compositionally biased region" description="Polar residues" evidence="1">
    <location>
        <begin position="79"/>
        <end position="103"/>
    </location>
</feature>
<evidence type="ECO:0000313" key="5">
    <source>
        <dbReference type="EMBL" id="SVP93454.1"/>
    </source>
</evidence>
<dbReference type="Pfam" id="PF09285">
    <property type="entry name" value="Elong-fact-P_C"/>
    <property type="match status" value="1"/>
</dbReference>
<gene>
    <name evidence="5" type="ORF">TAT_000244700</name>
    <name evidence="4" type="ORF">TAV_000244900</name>
</gene>
<evidence type="ECO:0000313" key="4">
    <source>
        <dbReference type="EMBL" id="SVP92651.1"/>
    </source>
</evidence>
<dbReference type="InterPro" id="IPR008991">
    <property type="entry name" value="Translation_prot_SH3-like_sf"/>
</dbReference>
<keyword evidence="5" id="KW-0251">Elongation factor</keyword>
<dbReference type="GO" id="GO:0003746">
    <property type="term" value="F:translation elongation factor activity"/>
    <property type="evidence" value="ECO:0007669"/>
    <property type="project" value="UniProtKB-KW"/>
</dbReference>
<dbReference type="Pfam" id="PF08207">
    <property type="entry name" value="EFP_N"/>
    <property type="match status" value="1"/>
</dbReference>
<dbReference type="EMBL" id="UIVS01000003">
    <property type="protein sequence ID" value="SVP92651.1"/>
    <property type="molecule type" value="Genomic_DNA"/>
</dbReference>
<feature type="transmembrane region" description="Helical" evidence="2">
    <location>
        <begin position="7"/>
        <end position="25"/>
    </location>
</feature>
<dbReference type="SUPFAM" id="SSF50104">
    <property type="entry name" value="Translation proteins SH3-like domain"/>
    <property type="match status" value="1"/>
</dbReference>
<dbReference type="PANTHER" id="PTHR30053:SF14">
    <property type="entry name" value="TRANSLATION ELONGATION FACTOR KOW-LIKE DOMAIN-CONTAINING PROTEIN"/>
    <property type="match status" value="1"/>
</dbReference>
<protein>
    <submittedName>
        <fullName evidence="5">Elongation factor P (EF-P) KOW-like domain/Elongation factor P, C-terminal, putative</fullName>
    </submittedName>
</protein>
<dbReference type="InterPro" id="IPR020599">
    <property type="entry name" value="Transl_elong_fac_P/YeiP"/>
</dbReference>
<keyword evidence="2" id="KW-0472">Membrane</keyword>